<reference evidence="1 2" key="1">
    <citation type="submission" date="2023-06" db="EMBL/GenBank/DDBJ databases">
        <title>Identification and characterization of horizontal gene transfer across gut microbiota members of farm animals based on homology search.</title>
        <authorList>
            <person name="Schwarzerova J."/>
            <person name="Nykrynova M."/>
            <person name="Jureckova K."/>
            <person name="Cejkova D."/>
            <person name="Rychlik I."/>
        </authorList>
    </citation>
    <scope>NUCLEOTIDE SEQUENCE [LARGE SCALE GENOMIC DNA]</scope>
    <source>
        <strain evidence="1 2">153_Feed</strain>
    </source>
</reference>
<proteinExistence type="predicted"/>
<dbReference type="Gene3D" id="1.10.1270.10">
    <property type="entry name" value="TrpR-like"/>
    <property type="match status" value="1"/>
</dbReference>
<evidence type="ECO:0000313" key="2">
    <source>
        <dbReference type="Proteomes" id="UP001529256"/>
    </source>
</evidence>
<dbReference type="Pfam" id="PF01371">
    <property type="entry name" value="Trp_repressor"/>
    <property type="match status" value="1"/>
</dbReference>
<reference evidence="2" key="2">
    <citation type="submission" date="2023-06" db="EMBL/GenBank/DDBJ databases">
        <title>Identification and characterization of horizontal gene transfer across gut microbiota members of farm animals based on homology search.</title>
        <authorList>
            <person name="Zeman M."/>
            <person name="Kubasova T."/>
            <person name="Jahodarova E."/>
            <person name="Nykrynova M."/>
            <person name="Rychlik I."/>
        </authorList>
    </citation>
    <scope>NUCLEOTIDE SEQUENCE [LARGE SCALE GENOMIC DNA]</scope>
    <source>
        <strain evidence="2">153_Feed</strain>
    </source>
</reference>
<protein>
    <submittedName>
        <fullName evidence="1">YerC/YecD family TrpR-related protein</fullName>
    </submittedName>
</protein>
<evidence type="ECO:0000313" key="1">
    <source>
        <dbReference type="EMBL" id="MDM8271779.1"/>
    </source>
</evidence>
<dbReference type="Proteomes" id="UP001529256">
    <property type="component" value="Unassembled WGS sequence"/>
</dbReference>
<dbReference type="PANTHER" id="PTHR40080">
    <property type="entry name" value="LMO1763 PROTEIN"/>
    <property type="match status" value="1"/>
</dbReference>
<accession>A0ABT7V737</accession>
<reference evidence="1 2" key="3">
    <citation type="submission" date="2023-06" db="EMBL/GenBank/DDBJ databases">
        <authorList>
            <person name="Zeman M."/>
            <person name="Kubasova T."/>
            <person name="Jahodarova E."/>
            <person name="Nykrynova M."/>
            <person name="Rychlik I."/>
        </authorList>
    </citation>
    <scope>NUCLEOTIDE SEQUENCE [LARGE SCALE GENOMIC DNA]</scope>
    <source>
        <strain evidence="1 2">153_Feed</strain>
    </source>
</reference>
<organism evidence="1 2">
    <name type="scientific">Thermophilibacter provencensis</name>
    <dbReference type="NCBI Taxonomy" id="1852386"/>
    <lineage>
        <taxon>Bacteria</taxon>
        <taxon>Bacillati</taxon>
        <taxon>Actinomycetota</taxon>
        <taxon>Coriobacteriia</taxon>
        <taxon>Coriobacteriales</taxon>
        <taxon>Atopobiaceae</taxon>
        <taxon>Thermophilibacter</taxon>
    </lineage>
</organism>
<dbReference type="NCBIfam" id="TIGR02531">
    <property type="entry name" value="yecD_yerC"/>
    <property type="match status" value="1"/>
</dbReference>
<keyword evidence="2" id="KW-1185">Reference proteome</keyword>
<gene>
    <name evidence="1" type="ORF">QUW25_08890</name>
</gene>
<dbReference type="PIRSF" id="PIRSF012508">
    <property type="entry name" value="YerC"/>
    <property type="match status" value="1"/>
</dbReference>
<dbReference type="EMBL" id="JAUDEA010000017">
    <property type="protein sequence ID" value="MDM8271779.1"/>
    <property type="molecule type" value="Genomic_DNA"/>
</dbReference>
<dbReference type="InterPro" id="IPR010921">
    <property type="entry name" value="Trp_repressor/repl_initiator"/>
</dbReference>
<comment type="caution">
    <text evidence="1">The sequence shown here is derived from an EMBL/GenBank/DDBJ whole genome shotgun (WGS) entry which is preliminary data.</text>
</comment>
<dbReference type="InterPro" id="IPR038116">
    <property type="entry name" value="TrpR-like_sf"/>
</dbReference>
<dbReference type="RefSeq" id="WP_289511856.1">
    <property type="nucleotide sequence ID" value="NZ_JAUDEA010000017.1"/>
</dbReference>
<name>A0ABT7V737_9ACTN</name>
<sequence>MSAADEKDKGLERLLGALVCVRTPDEARALLLDLCTTREIEDLSQRLEVARMLAAGASYVDVSRTTGASSTTVSRVSKCLNGEAGGYRMVLDRLEERGSRSV</sequence>
<dbReference type="InterPro" id="IPR000831">
    <property type="entry name" value="Trp_repress"/>
</dbReference>
<dbReference type="PANTHER" id="PTHR40080:SF1">
    <property type="entry name" value="TRPR-LIKE PROTEIN YERC_YECD"/>
    <property type="match status" value="1"/>
</dbReference>
<dbReference type="InterPro" id="IPR013368">
    <property type="entry name" value="YecD_YerC"/>
</dbReference>
<dbReference type="SUPFAM" id="SSF48295">
    <property type="entry name" value="TrpR-like"/>
    <property type="match status" value="1"/>
</dbReference>